<organism evidence="1 2">
    <name type="scientific">Leucogyrophana mollusca</name>
    <dbReference type="NCBI Taxonomy" id="85980"/>
    <lineage>
        <taxon>Eukaryota</taxon>
        <taxon>Fungi</taxon>
        <taxon>Dikarya</taxon>
        <taxon>Basidiomycota</taxon>
        <taxon>Agaricomycotina</taxon>
        <taxon>Agaricomycetes</taxon>
        <taxon>Agaricomycetidae</taxon>
        <taxon>Boletales</taxon>
        <taxon>Boletales incertae sedis</taxon>
        <taxon>Leucogyrophana</taxon>
    </lineage>
</organism>
<dbReference type="EMBL" id="MU266773">
    <property type="protein sequence ID" value="KAH7918526.1"/>
    <property type="molecule type" value="Genomic_DNA"/>
</dbReference>
<comment type="caution">
    <text evidence="1">The sequence shown here is derived from an EMBL/GenBank/DDBJ whole genome shotgun (WGS) entry which is preliminary data.</text>
</comment>
<evidence type="ECO:0000313" key="2">
    <source>
        <dbReference type="Proteomes" id="UP000790709"/>
    </source>
</evidence>
<dbReference type="Proteomes" id="UP000790709">
    <property type="component" value="Unassembled WGS sequence"/>
</dbReference>
<accession>A0ACB8AZV9</accession>
<evidence type="ECO:0000313" key="1">
    <source>
        <dbReference type="EMBL" id="KAH7918526.1"/>
    </source>
</evidence>
<reference evidence="1" key="1">
    <citation type="journal article" date="2021" name="New Phytol.">
        <title>Evolutionary innovations through gain and loss of genes in the ectomycorrhizal Boletales.</title>
        <authorList>
            <person name="Wu G."/>
            <person name="Miyauchi S."/>
            <person name="Morin E."/>
            <person name="Kuo A."/>
            <person name="Drula E."/>
            <person name="Varga T."/>
            <person name="Kohler A."/>
            <person name="Feng B."/>
            <person name="Cao Y."/>
            <person name="Lipzen A."/>
            <person name="Daum C."/>
            <person name="Hundley H."/>
            <person name="Pangilinan J."/>
            <person name="Johnson J."/>
            <person name="Barry K."/>
            <person name="LaButti K."/>
            <person name="Ng V."/>
            <person name="Ahrendt S."/>
            <person name="Min B."/>
            <person name="Choi I.G."/>
            <person name="Park H."/>
            <person name="Plett J.M."/>
            <person name="Magnuson J."/>
            <person name="Spatafora J.W."/>
            <person name="Nagy L.G."/>
            <person name="Henrissat B."/>
            <person name="Grigoriev I.V."/>
            <person name="Yang Z.L."/>
            <person name="Xu J."/>
            <person name="Martin F.M."/>
        </authorList>
    </citation>
    <scope>NUCLEOTIDE SEQUENCE</scope>
    <source>
        <strain evidence="1">KUC20120723A-06</strain>
    </source>
</reference>
<proteinExistence type="predicted"/>
<keyword evidence="2" id="KW-1185">Reference proteome</keyword>
<protein>
    <submittedName>
        <fullName evidence="1">Uncharacterized protein</fullName>
    </submittedName>
</protein>
<name>A0ACB8AZV9_9AGAM</name>
<gene>
    <name evidence="1" type="ORF">BV22DRAFT_1041710</name>
</gene>
<sequence length="125" mass="13686">MSFGLAIHRRISAILLTLSSTPPPYNHAHSWSGRSDSASERKSRPPEVFIPISSCVAIPLPNSILYTKGRSQSIPLVELANSPPTNHHRLLKASPTSETVRVAMQKAVKAAPVLCDGTDRYWRGM</sequence>